<dbReference type="GO" id="GO:0016740">
    <property type="term" value="F:transferase activity"/>
    <property type="evidence" value="ECO:0007669"/>
    <property type="project" value="UniProtKB-KW"/>
</dbReference>
<sequence length="352" mass="39919">MILNAYLAYASQRSYVFDNYTWNRDGPDFFLETDGRMRIARFPLSSMISGPIIGGDMPDKDVPRAVSREYFLDVCDNRTQVIDTNSVWNGDGGVAEMMLRWADKLKSIDAPCVEIASWSPTLFDYKITNTERVLDVFPDLAKSPILADLGWSPLILDCFARNYKFFGGKTTPPELDPLVTTRTPLHGLLTLHVRRGDYEGWCREAFPHSMSFVGFNSFHEFPDSEKFRLWNTSYEDTMLHCLPDIDQIIEKVLAVVTPDSGIERIYLMTNGRYPWLGELVSALKAAGSWSVATSRDLSLSFEGKHVSQALDMYVGQRSDRFIGNGFSSLTSNVVMLRMANPELDGANRTYFW</sequence>
<evidence type="ECO:0000256" key="3">
    <source>
        <dbReference type="ARBA" id="ARBA00023277"/>
    </source>
</evidence>
<evidence type="ECO:0000256" key="1">
    <source>
        <dbReference type="ARBA" id="ARBA00022679"/>
    </source>
</evidence>
<reference evidence="4" key="1">
    <citation type="submission" date="2023-03" db="EMBL/GenBank/DDBJ databases">
        <title>Massive genome expansion in bonnet fungi (Mycena s.s.) driven by repeated elements and novel gene families across ecological guilds.</title>
        <authorList>
            <consortium name="Lawrence Berkeley National Laboratory"/>
            <person name="Harder C.B."/>
            <person name="Miyauchi S."/>
            <person name="Viragh M."/>
            <person name="Kuo A."/>
            <person name="Thoen E."/>
            <person name="Andreopoulos B."/>
            <person name="Lu D."/>
            <person name="Skrede I."/>
            <person name="Drula E."/>
            <person name="Henrissat B."/>
            <person name="Morin E."/>
            <person name="Kohler A."/>
            <person name="Barry K."/>
            <person name="LaButti K."/>
            <person name="Morin E."/>
            <person name="Salamov A."/>
            <person name="Lipzen A."/>
            <person name="Mereny Z."/>
            <person name="Hegedus B."/>
            <person name="Baldrian P."/>
            <person name="Stursova M."/>
            <person name="Weitz H."/>
            <person name="Taylor A."/>
            <person name="Grigoriev I.V."/>
            <person name="Nagy L.G."/>
            <person name="Martin F."/>
            <person name="Kauserud H."/>
        </authorList>
    </citation>
    <scope>NUCLEOTIDE SEQUENCE</scope>
    <source>
        <strain evidence="4">9284</strain>
    </source>
</reference>
<keyword evidence="1" id="KW-0808">Transferase</keyword>
<dbReference type="Gene3D" id="3.40.50.11350">
    <property type="match status" value="1"/>
</dbReference>
<evidence type="ECO:0000256" key="2">
    <source>
        <dbReference type="ARBA" id="ARBA00023253"/>
    </source>
</evidence>
<protein>
    <submittedName>
        <fullName evidence="4">Uncharacterized protein</fullName>
    </submittedName>
</protein>
<organism evidence="4 5">
    <name type="scientific">Roridomyces roridus</name>
    <dbReference type="NCBI Taxonomy" id="1738132"/>
    <lineage>
        <taxon>Eukaryota</taxon>
        <taxon>Fungi</taxon>
        <taxon>Dikarya</taxon>
        <taxon>Basidiomycota</taxon>
        <taxon>Agaricomycotina</taxon>
        <taxon>Agaricomycetes</taxon>
        <taxon>Agaricomycetidae</taxon>
        <taxon>Agaricales</taxon>
        <taxon>Marasmiineae</taxon>
        <taxon>Mycenaceae</taxon>
        <taxon>Roridomyces</taxon>
    </lineage>
</organism>
<evidence type="ECO:0000313" key="5">
    <source>
        <dbReference type="Proteomes" id="UP001221142"/>
    </source>
</evidence>
<proteinExistence type="predicted"/>
<dbReference type="AlphaFoldDB" id="A0AAD7BEW3"/>
<comment type="caution">
    <text evidence="4">The sequence shown here is derived from an EMBL/GenBank/DDBJ whole genome shotgun (WGS) entry which is preliminary data.</text>
</comment>
<keyword evidence="5" id="KW-1185">Reference proteome</keyword>
<dbReference type="EMBL" id="JARKIF010000019">
    <property type="protein sequence ID" value="KAJ7618580.1"/>
    <property type="molecule type" value="Genomic_DNA"/>
</dbReference>
<gene>
    <name evidence="4" type="ORF">FB45DRAFT_800313</name>
</gene>
<dbReference type="Pfam" id="PF10250">
    <property type="entry name" value="O-FucT"/>
    <property type="match status" value="1"/>
</dbReference>
<dbReference type="CDD" id="cd11296">
    <property type="entry name" value="O-FucT_like"/>
    <property type="match status" value="1"/>
</dbReference>
<dbReference type="InterPro" id="IPR019378">
    <property type="entry name" value="GDP-Fuc_O-FucTrfase"/>
</dbReference>
<name>A0AAD7BEW3_9AGAR</name>
<keyword evidence="3" id="KW-0119">Carbohydrate metabolism</keyword>
<dbReference type="GO" id="GO:0006004">
    <property type="term" value="P:fucose metabolic process"/>
    <property type="evidence" value="ECO:0007669"/>
    <property type="project" value="UniProtKB-KW"/>
</dbReference>
<keyword evidence="2" id="KW-0294">Fucose metabolism</keyword>
<accession>A0AAD7BEW3</accession>
<dbReference type="Proteomes" id="UP001221142">
    <property type="component" value="Unassembled WGS sequence"/>
</dbReference>
<evidence type="ECO:0000313" key="4">
    <source>
        <dbReference type="EMBL" id="KAJ7618580.1"/>
    </source>
</evidence>